<dbReference type="CDD" id="cd00033">
    <property type="entry name" value="CCP"/>
    <property type="match status" value="1"/>
</dbReference>
<accession>A0A4Y2V193</accession>
<evidence type="ECO:0000313" key="5">
    <source>
        <dbReference type="EMBL" id="GBO18291.1"/>
    </source>
</evidence>
<keyword evidence="7" id="KW-1185">Reference proteome</keyword>
<evidence type="ECO:0000259" key="3">
    <source>
        <dbReference type="PROSITE" id="PS50923"/>
    </source>
</evidence>
<dbReference type="EMBL" id="BGPR01041918">
    <property type="protein sequence ID" value="GBO18279.1"/>
    <property type="molecule type" value="Genomic_DNA"/>
</dbReference>
<dbReference type="SUPFAM" id="SSF57535">
    <property type="entry name" value="Complement control module/SCR domain"/>
    <property type="match status" value="2"/>
</dbReference>
<keyword evidence="2" id="KW-0768">Sushi</keyword>
<evidence type="ECO:0000256" key="1">
    <source>
        <dbReference type="ARBA" id="ARBA00023157"/>
    </source>
</evidence>
<proteinExistence type="predicted"/>
<feature type="non-terminal residue" evidence="5">
    <location>
        <position position="1"/>
    </location>
</feature>
<dbReference type="PROSITE" id="PS50923">
    <property type="entry name" value="SUSHI"/>
    <property type="match status" value="1"/>
</dbReference>
<evidence type="ECO:0000313" key="4">
    <source>
        <dbReference type="EMBL" id="GBO18279.1"/>
    </source>
</evidence>
<dbReference type="InterPro" id="IPR035976">
    <property type="entry name" value="Sushi/SCR/CCP_sf"/>
</dbReference>
<comment type="caution">
    <text evidence="5">The sequence shown here is derived from an EMBL/GenBank/DDBJ whole genome shotgun (WGS) entry which is preliminary data.</text>
</comment>
<name>A0A4Y2V193_ARAVE</name>
<feature type="domain" description="Sushi" evidence="3">
    <location>
        <begin position="65"/>
        <end position="128"/>
    </location>
</feature>
<evidence type="ECO:0000313" key="7">
    <source>
        <dbReference type="Proteomes" id="UP000499080"/>
    </source>
</evidence>
<reference evidence="5 7" key="1">
    <citation type="journal article" date="2019" name="Sci. Rep.">
        <title>Orb-weaving spider Araneus ventricosus genome elucidates the spidroin gene catalogue.</title>
        <authorList>
            <person name="Kono N."/>
            <person name="Nakamura H."/>
            <person name="Ohtoshi R."/>
            <person name="Moran D.A.P."/>
            <person name="Shinohara A."/>
            <person name="Yoshida Y."/>
            <person name="Fujiwara M."/>
            <person name="Mori M."/>
            <person name="Tomita M."/>
            <person name="Arakawa K."/>
        </authorList>
    </citation>
    <scope>NUCLEOTIDE SEQUENCE [LARGE SCALE GENOMIC DNA]</scope>
</reference>
<organism evidence="5 7">
    <name type="scientific">Araneus ventricosus</name>
    <name type="common">Orbweaver spider</name>
    <name type="synonym">Epeira ventricosa</name>
    <dbReference type="NCBI Taxonomy" id="182803"/>
    <lineage>
        <taxon>Eukaryota</taxon>
        <taxon>Metazoa</taxon>
        <taxon>Ecdysozoa</taxon>
        <taxon>Arthropoda</taxon>
        <taxon>Chelicerata</taxon>
        <taxon>Arachnida</taxon>
        <taxon>Araneae</taxon>
        <taxon>Araneomorphae</taxon>
        <taxon>Entelegynae</taxon>
        <taxon>Araneoidea</taxon>
        <taxon>Araneidae</taxon>
        <taxon>Araneus</taxon>
    </lineage>
</organism>
<dbReference type="EMBL" id="BGPR01041924">
    <property type="protein sequence ID" value="GBO18291.1"/>
    <property type="molecule type" value="Genomic_DNA"/>
</dbReference>
<evidence type="ECO:0000313" key="6">
    <source>
        <dbReference type="EMBL" id="GBO18293.1"/>
    </source>
</evidence>
<keyword evidence="1 2" id="KW-1015">Disulfide bond</keyword>
<dbReference type="OrthoDB" id="6433408at2759"/>
<dbReference type="InterPro" id="IPR000436">
    <property type="entry name" value="Sushi_SCR_CCP_dom"/>
</dbReference>
<feature type="disulfide bond" evidence="2">
    <location>
        <begin position="67"/>
        <end position="110"/>
    </location>
</feature>
<protein>
    <recommendedName>
        <fullName evidence="3">Sushi domain-containing protein</fullName>
    </recommendedName>
</protein>
<dbReference type="Proteomes" id="UP000499080">
    <property type="component" value="Unassembled WGS sequence"/>
</dbReference>
<dbReference type="EMBL" id="BGPR01041927">
    <property type="protein sequence ID" value="GBO18293.1"/>
    <property type="molecule type" value="Genomic_DNA"/>
</dbReference>
<dbReference type="SMART" id="SM00032">
    <property type="entry name" value="CCP"/>
    <property type="match status" value="2"/>
</dbReference>
<dbReference type="Pfam" id="PF00084">
    <property type="entry name" value="Sushi"/>
    <property type="match status" value="1"/>
</dbReference>
<dbReference type="AlphaFoldDB" id="A0A4Y2V193"/>
<evidence type="ECO:0000256" key="2">
    <source>
        <dbReference type="PROSITE-ProRule" id="PRU00302"/>
    </source>
</evidence>
<sequence length="191" mass="21356">IQLCDIKRLTTENLYTDCRHLPEYTECHVSCPPGMTFNPPTTSLYRCTVDGHWNPPVAPKCVMDSLCEQPPSPMNGGVECQGNAEIMLCRAACDPGYTFEDGFEELSIQCVRRTGVWSPTVGFPDCERKRKIYSSNTLTNIGVPTVGFPDCEHMKNIYSSNTLTNTGLPTVSFPDYEHKRNIYSSDTLTNI</sequence>
<dbReference type="Gene3D" id="2.10.70.10">
    <property type="entry name" value="Complement Module, domain 1"/>
    <property type="match status" value="1"/>
</dbReference>
<gene>
    <name evidence="5" type="ORF">AVEN_141059_1</name>
    <name evidence="6" type="ORF">AVEN_250053_1</name>
    <name evidence="4" type="ORF">AVEN_68963_1</name>
</gene>
<comment type="caution">
    <text evidence="2">Lacks conserved residue(s) required for the propagation of feature annotation.</text>
</comment>